<gene>
    <name evidence="4" type="ORF">ACFPO9_21975</name>
</gene>
<dbReference type="PANTHER" id="PTHR38687:SF1">
    <property type="entry name" value="CELL DIVISION PROTEIN DEDD"/>
    <property type="match status" value="1"/>
</dbReference>
<dbReference type="Pfam" id="PF05036">
    <property type="entry name" value="SPOR"/>
    <property type="match status" value="1"/>
</dbReference>
<accession>A0ABW0S6P2</accession>
<keyword evidence="2" id="KW-0812">Transmembrane</keyword>
<feature type="region of interest" description="Disordered" evidence="1">
    <location>
        <begin position="48"/>
        <end position="145"/>
    </location>
</feature>
<protein>
    <submittedName>
        <fullName evidence="4">SPOR domain-containing protein</fullName>
    </submittedName>
</protein>
<dbReference type="InterPro" id="IPR052521">
    <property type="entry name" value="Cell_div_SPOR-domain"/>
</dbReference>
<sequence length="242" mass="24736">MARSRSIHALARQRGSTLTGLIIGLIVGLGIAVAVALTITKGASPFTEKTAKAGRPADPAPGQAMDPNKPMYANRDAAREANKEVTEKAAARSAKPAEPAAPAAPAAAADPLGQAIASMESRQPVSASTAAQAHPAARDAHPLAAPAAPPTAVAAAPAPAAASGDYIYYLQAGAFREMPDAEATRAKLALLGFEAAISDRTSDSGVLHRVRLGPYNQVEAMNKARAKLLDSGVDVAIVRNQR</sequence>
<evidence type="ECO:0000259" key="3">
    <source>
        <dbReference type="PROSITE" id="PS51724"/>
    </source>
</evidence>
<dbReference type="PROSITE" id="PS51724">
    <property type="entry name" value="SPOR"/>
    <property type="match status" value="1"/>
</dbReference>
<name>A0ABW0S6P2_9BURK</name>
<dbReference type="Gene3D" id="3.30.70.1070">
    <property type="entry name" value="Sporulation related repeat"/>
    <property type="match status" value="1"/>
</dbReference>
<dbReference type="RefSeq" id="WP_379774913.1">
    <property type="nucleotide sequence ID" value="NZ_JBHSMZ010000016.1"/>
</dbReference>
<dbReference type="InterPro" id="IPR007730">
    <property type="entry name" value="SPOR-like_dom"/>
</dbReference>
<keyword evidence="2" id="KW-1133">Transmembrane helix</keyword>
<keyword evidence="5" id="KW-1185">Reference proteome</keyword>
<dbReference type="PANTHER" id="PTHR38687">
    <property type="entry name" value="CELL DIVISION PROTEIN DEDD-RELATED"/>
    <property type="match status" value="1"/>
</dbReference>
<dbReference type="SUPFAM" id="SSF110997">
    <property type="entry name" value="Sporulation related repeat"/>
    <property type="match status" value="1"/>
</dbReference>
<feature type="compositionally biased region" description="Low complexity" evidence="1">
    <location>
        <begin position="91"/>
        <end position="117"/>
    </location>
</feature>
<evidence type="ECO:0000256" key="2">
    <source>
        <dbReference type="SAM" id="Phobius"/>
    </source>
</evidence>
<feature type="domain" description="SPOR" evidence="3">
    <location>
        <begin position="162"/>
        <end position="240"/>
    </location>
</feature>
<comment type="caution">
    <text evidence="4">The sequence shown here is derived from an EMBL/GenBank/DDBJ whole genome shotgun (WGS) entry which is preliminary data.</text>
</comment>
<evidence type="ECO:0000256" key="1">
    <source>
        <dbReference type="SAM" id="MobiDB-lite"/>
    </source>
</evidence>
<dbReference type="InterPro" id="IPR036680">
    <property type="entry name" value="SPOR-like_sf"/>
</dbReference>
<evidence type="ECO:0000313" key="4">
    <source>
        <dbReference type="EMBL" id="MFC5551197.1"/>
    </source>
</evidence>
<dbReference type="Proteomes" id="UP001596086">
    <property type="component" value="Unassembled WGS sequence"/>
</dbReference>
<dbReference type="EMBL" id="JBHSMZ010000016">
    <property type="protein sequence ID" value="MFC5551197.1"/>
    <property type="molecule type" value="Genomic_DNA"/>
</dbReference>
<evidence type="ECO:0000313" key="5">
    <source>
        <dbReference type="Proteomes" id="UP001596086"/>
    </source>
</evidence>
<feature type="compositionally biased region" description="Basic and acidic residues" evidence="1">
    <location>
        <begin position="76"/>
        <end position="90"/>
    </location>
</feature>
<organism evidence="4 5">
    <name type="scientific">Massilia aerilata</name>
    <dbReference type="NCBI Taxonomy" id="453817"/>
    <lineage>
        <taxon>Bacteria</taxon>
        <taxon>Pseudomonadati</taxon>
        <taxon>Pseudomonadota</taxon>
        <taxon>Betaproteobacteria</taxon>
        <taxon>Burkholderiales</taxon>
        <taxon>Oxalobacteraceae</taxon>
        <taxon>Telluria group</taxon>
        <taxon>Massilia</taxon>
    </lineage>
</organism>
<feature type="transmembrane region" description="Helical" evidence="2">
    <location>
        <begin position="21"/>
        <end position="39"/>
    </location>
</feature>
<keyword evidence="2" id="KW-0472">Membrane</keyword>
<proteinExistence type="predicted"/>
<reference evidence="5" key="1">
    <citation type="journal article" date="2019" name="Int. J. Syst. Evol. Microbiol.">
        <title>The Global Catalogue of Microorganisms (GCM) 10K type strain sequencing project: providing services to taxonomists for standard genome sequencing and annotation.</title>
        <authorList>
            <consortium name="The Broad Institute Genomics Platform"/>
            <consortium name="The Broad Institute Genome Sequencing Center for Infectious Disease"/>
            <person name="Wu L."/>
            <person name="Ma J."/>
        </authorList>
    </citation>
    <scope>NUCLEOTIDE SEQUENCE [LARGE SCALE GENOMIC DNA]</scope>
    <source>
        <strain evidence="5">CGMCC 4.5798</strain>
    </source>
</reference>